<dbReference type="SUPFAM" id="SSF101874">
    <property type="entry name" value="YceI-like"/>
    <property type="match status" value="1"/>
</dbReference>
<sequence>MKTILIIFTFLLSSITVVGQGKFLTKQGYTSFYSSTPIEDIKADNNQVLSIIDTSSGTIAIAILMKSFSFEKALMQEHFNENYVESDRYPKATFKGKILDFETLTNKETKVTIVGDLTIHGVTKKMEIQGNINSTEKDISLKGGFEIEVADFGIKIPSVVANNIAKTIKVTYEFDHKPYQK</sequence>
<dbReference type="Pfam" id="PF04264">
    <property type="entry name" value="YceI"/>
    <property type="match status" value="1"/>
</dbReference>
<dbReference type="RefSeq" id="WP_343912344.1">
    <property type="nucleotide sequence ID" value="NZ_BAAAGE010000002.1"/>
</dbReference>
<dbReference type="Proteomes" id="UP001501758">
    <property type="component" value="Unassembled WGS sequence"/>
</dbReference>
<evidence type="ECO:0000259" key="1">
    <source>
        <dbReference type="Pfam" id="PF04264"/>
    </source>
</evidence>
<evidence type="ECO:0000313" key="3">
    <source>
        <dbReference type="Proteomes" id="UP001501758"/>
    </source>
</evidence>
<keyword evidence="3" id="KW-1185">Reference proteome</keyword>
<reference evidence="2 3" key="1">
    <citation type="journal article" date="2019" name="Int. J. Syst. Evol. Microbiol.">
        <title>The Global Catalogue of Microorganisms (GCM) 10K type strain sequencing project: providing services to taxonomists for standard genome sequencing and annotation.</title>
        <authorList>
            <consortium name="The Broad Institute Genomics Platform"/>
            <consortium name="The Broad Institute Genome Sequencing Center for Infectious Disease"/>
            <person name="Wu L."/>
            <person name="Ma J."/>
        </authorList>
    </citation>
    <scope>NUCLEOTIDE SEQUENCE [LARGE SCALE GENOMIC DNA]</scope>
    <source>
        <strain evidence="2 3">JCM 15974</strain>
    </source>
</reference>
<evidence type="ECO:0000313" key="2">
    <source>
        <dbReference type="EMBL" id="GAA0721024.1"/>
    </source>
</evidence>
<name>A0ABN1IU01_9FLAO</name>
<organism evidence="2 3">
    <name type="scientific">Aquimarina litoralis</name>
    <dbReference type="NCBI Taxonomy" id="584605"/>
    <lineage>
        <taxon>Bacteria</taxon>
        <taxon>Pseudomonadati</taxon>
        <taxon>Bacteroidota</taxon>
        <taxon>Flavobacteriia</taxon>
        <taxon>Flavobacteriales</taxon>
        <taxon>Flavobacteriaceae</taxon>
        <taxon>Aquimarina</taxon>
    </lineage>
</organism>
<dbReference type="EMBL" id="BAAAGE010000002">
    <property type="protein sequence ID" value="GAA0721024.1"/>
    <property type="molecule type" value="Genomic_DNA"/>
</dbReference>
<dbReference type="InterPro" id="IPR036761">
    <property type="entry name" value="TTHA0802/YceI-like_sf"/>
</dbReference>
<comment type="caution">
    <text evidence="2">The sequence shown here is derived from an EMBL/GenBank/DDBJ whole genome shotgun (WGS) entry which is preliminary data.</text>
</comment>
<accession>A0ABN1IU01</accession>
<proteinExistence type="predicted"/>
<gene>
    <name evidence="2" type="ORF">GCM10009430_21840</name>
</gene>
<feature type="domain" description="Lipid/polyisoprenoid-binding YceI-like" evidence="1">
    <location>
        <begin position="53"/>
        <end position="173"/>
    </location>
</feature>
<dbReference type="Gene3D" id="2.40.128.110">
    <property type="entry name" value="Lipid/polyisoprenoid-binding, YceI-like"/>
    <property type="match status" value="1"/>
</dbReference>
<dbReference type="InterPro" id="IPR007372">
    <property type="entry name" value="Lipid/polyisoprenoid-bd_YceI"/>
</dbReference>
<dbReference type="PANTHER" id="PTHR34406:SF1">
    <property type="entry name" value="PROTEIN YCEI"/>
    <property type="match status" value="1"/>
</dbReference>
<protein>
    <submittedName>
        <fullName evidence="2">YceI family protein</fullName>
    </submittedName>
</protein>
<dbReference type="PANTHER" id="PTHR34406">
    <property type="entry name" value="PROTEIN YCEI"/>
    <property type="match status" value="1"/>
</dbReference>